<proteinExistence type="predicted"/>
<dbReference type="Proteomes" id="UP000019678">
    <property type="component" value="Unassembled WGS sequence"/>
</dbReference>
<evidence type="ECO:0000313" key="3">
    <source>
        <dbReference type="EMBL" id="EYF04646.1"/>
    </source>
</evidence>
<accession>A0A017T7U2</accession>
<evidence type="ECO:0000256" key="2">
    <source>
        <dbReference type="SAM" id="SignalP"/>
    </source>
</evidence>
<keyword evidence="2" id="KW-0732">Signal</keyword>
<dbReference type="STRING" id="1192034.CAP_4322"/>
<evidence type="ECO:0000256" key="1">
    <source>
        <dbReference type="SAM" id="MobiDB-lite"/>
    </source>
</evidence>
<reference evidence="3 4" key="1">
    <citation type="submission" date="2013-05" db="EMBL/GenBank/DDBJ databases">
        <title>Genome assembly of Chondromyces apiculatus DSM 436.</title>
        <authorList>
            <person name="Sharma G."/>
            <person name="Khatri I."/>
            <person name="Kaur C."/>
            <person name="Mayilraj S."/>
            <person name="Subramanian S."/>
        </authorList>
    </citation>
    <scope>NUCLEOTIDE SEQUENCE [LARGE SCALE GENOMIC DNA]</scope>
    <source>
        <strain evidence="3 4">DSM 436</strain>
    </source>
</reference>
<evidence type="ECO:0000313" key="4">
    <source>
        <dbReference type="Proteomes" id="UP000019678"/>
    </source>
</evidence>
<feature type="compositionally biased region" description="Gly residues" evidence="1">
    <location>
        <begin position="333"/>
        <end position="343"/>
    </location>
</feature>
<comment type="caution">
    <text evidence="3">The sequence shown here is derived from an EMBL/GenBank/DDBJ whole genome shotgun (WGS) entry which is preliminary data.</text>
</comment>
<feature type="region of interest" description="Disordered" evidence="1">
    <location>
        <begin position="310"/>
        <end position="343"/>
    </location>
</feature>
<organism evidence="3 4">
    <name type="scientific">Chondromyces apiculatus DSM 436</name>
    <dbReference type="NCBI Taxonomy" id="1192034"/>
    <lineage>
        <taxon>Bacteria</taxon>
        <taxon>Pseudomonadati</taxon>
        <taxon>Myxococcota</taxon>
        <taxon>Polyangia</taxon>
        <taxon>Polyangiales</taxon>
        <taxon>Polyangiaceae</taxon>
        <taxon>Chondromyces</taxon>
    </lineage>
</organism>
<dbReference type="RefSeq" id="WP_044243849.1">
    <property type="nucleotide sequence ID" value="NZ_ASRX01000031.1"/>
</dbReference>
<evidence type="ECO:0008006" key="5">
    <source>
        <dbReference type="Google" id="ProtNLM"/>
    </source>
</evidence>
<dbReference type="OrthoDB" id="5499508at2"/>
<dbReference type="EMBL" id="ASRX01000031">
    <property type="protein sequence ID" value="EYF04646.1"/>
    <property type="molecule type" value="Genomic_DNA"/>
</dbReference>
<feature type="signal peptide" evidence="2">
    <location>
        <begin position="1"/>
        <end position="43"/>
    </location>
</feature>
<gene>
    <name evidence="3" type="ORF">CAP_4322</name>
</gene>
<keyword evidence="4" id="KW-1185">Reference proteome</keyword>
<dbReference type="AlphaFoldDB" id="A0A017T7U2"/>
<sequence length="343" mass="36861">MIADPGGGAASTRRAQAAPRLVRRILASALVTLALVAPRAARADDIQMFELAKTRFDTGHYEEAAKRFATLLDANAPPCGMGPSDPATTCRLTDVDLIERARAFSVVLLVALGRPAEADLMIEQILLANPAYVPNPATFQPEIIDRFIAMRARTRAQIEENVRNEAEKLRRKRLAAERFRQDELRWIGEIQRLASEERVVEHRSRWVAAMPFGVGQFYNGDTSLGWTLLISQAAAGVAAITSAFVVAGYEGVDVTSPPTASGEASVDIDQLNAQIQTATTVNRIAFGSWAALAIAGIVHAQATFVPERTSVRKRKAPLPPRPTLTPSVSAGPGSLGLGLSGTF</sequence>
<name>A0A017T7U2_9BACT</name>
<dbReference type="eggNOG" id="COG0457">
    <property type="taxonomic scope" value="Bacteria"/>
</dbReference>
<protein>
    <recommendedName>
        <fullName evidence="5">Tetratricopeptide repeat protein</fullName>
    </recommendedName>
</protein>
<feature type="chain" id="PRO_5001496959" description="Tetratricopeptide repeat protein" evidence="2">
    <location>
        <begin position="44"/>
        <end position="343"/>
    </location>
</feature>